<gene>
    <name evidence="10" type="ORF">FBR43_14765</name>
</gene>
<evidence type="ECO:0000256" key="3">
    <source>
        <dbReference type="ARBA" id="ARBA00023015"/>
    </source>
</evidence>
<dbReference type="PANTHER" id="PTHR48111">
    <property type="entry name" value="REGULATOR OF RPOS"/>
    <property type="match status" value="1"/>
</dbReference>
<accession>A0A4U1L6A6</accession>
<evidence type="ECO:0000259" key="9">
    <source>
        <dbReference type="PROSITE" id="PS51755"/>
    </source>
</evidence>
<dbReference type="OrthoDB" id="9802426at2"/>
<dbReference type="GO" id="GO:0005829">
    <property type="term" value="C:cytosol"/>
    <property type="evidence" value="ECO:0007669"/>
    <property type="project" value="TreeGrafter"/>
</dbReference>
<dbReference type="InterPro" id="IPR039420">
    <property type="entry name" value="WalR-like"/>
</dbReference>
<dbReference type="GO" id="GO:0006355">
    <property type="term" value="P:regulation of DNA-templated transcription"/>
    <property type="evidence" value="ECO:0007669"/>
    <property type="project" value="InterPro"/>
</dbReference>
<dbReference type="InterPro" id="IPR036388">
    <property type="entry name" value="WH-like_DNA-bd_sf"/>
</dbReference>
<dbReference type="RefSeq" id="WP_136943798.1">
    <property type="nucleotide sequence ID" value="NZ_SWKR01000002.1"/>
</dbReference>
<evidence type="ECO:0000256" key="7">
    <source>
        <dbReference type="PROSITE-ProRule" id="PRU01091"/>
    </source>
</evidence>
<keyword evidence="2" id="KW-0902">Two-component regulatory system</keyword>
<organism evidence="10 11">
    <name type="scientific">Sphingomonas baiyangensis</name>
    <dbReference type="NCBI Taxonomy" id="2572576"/>
    <lineage>
        <taxon>Bacteria</taxon>
        <taxon>Pseudomonadati</taxon>
        <taxon>Pseudomonadota</taxon>
        <taxon>Alphaproteobacteria</taxon>
        <taxon>Sphingomonadales</taxon>
        <taxon>Sphingomonadaceae</taxon>
        <taxon>Sphingomonas</taxon>
    </lineage>
</organism>
<keyword evidence="11" id="KW-1185">Reference proteome</keyword>
<keyword evidence="4 7" id="KW-0238">DNA-binding</keyword>
<dbReference type="Pfam" id="PF00486">
    <property type="entry name" value="Trans_reg_C"/>
    <property type="match status" value="1"/>
</dbReference>
<dbReference type="InterPro" id="IPR001789">
    <property type="entry name" value="Sig_transdc_resp-reg_receiver"/>
</dbReference>
<dbReference type="SMART" id="SM00448">
    <property type="entry name" value="REC"/>
    <property type="match status" value="1"/>
</dbReference>
<dbReference type="AlphaFoldDB" id="A0A4U1L6A6"/>
<evidence type="ECO:0000256" key="5">
    <source>
        <dbReference type="ARBA" id="ARBA00023163"/>
    </source>
</evidence>
<dbReference type="InterPro" id="IPR001867">
    <property type="entry name" value="OmpR/PhoB-type_DNA-bd"/>
</dbReference>
<dbReference type="SUPFAM" id="SSF52172">
    <property type="entry name" value="CheY-like"/>
    <property type="match status" value="1"/>
</dbReference>
<name>A0A4U1L6A6_9SPHN</name>
<feature type="domain" description="OmpR/PhoB-type" evidence="9">
    <location>
        <begin position="126"/>
        <end position="225"/>
    </location>
</feature>
<evidence type="ECO:0000256" key="4">
    <source>
        <dbReference type="ARBA" id="ARBA00023125"/>
    </source>
</evidence>
<dbReference type="SMART" id="SM00862">
    <property type="entry name" value="Trans_reg_C"/>
    <property type="match status" value="1"/>
</dbReference>
<keyword evidence="1 6" id="KW-0597">Phosphoprotein</keyword>
<dbReference type="CDD" id="cd00383">
    <property type="entry name" value="trans_reg_C"/>
    <property type="match status" value="1"/>
</dbReference>
<dbReference type="PROSITE" id="PS51755">
    <property type="entry name" value="OMPR_PHOB"/>
    <property type="match status" value="1"/>
</dbReference>
<dbReference type="GO" id="GO:0032993">
    <property type="term" value="C:protein-DNA complex"/>
    <property type="evidence" value="ECO:0007669"/>
    <property type="project" value="TreeGrafter"/>
</dbReference>
<feature type="modified residue" description="4-aspartylphosphate" evidence="6">
    <location>
        <position position="52"/>
    </location>
</feature>
<dbReference type="GO" id="GO:0000156">
    <property type="term" value="F:phosphorelay response regulator activity"/>
    <property type="evidence" value="ECO:0007669"/>
    <property type="project" value="TreeGrafter"/>
</dbReference>
<feature type="DNA-binding region" description="OmpR/PhoB-type" evidence="7">
    <location>
        <begin position="126"/>
        <end position="225"/>
    </location>
</feature>
<dbReference type="Gene3D" id="1.10.10.10">
    <property type="entry name" value="Winged helix-like DNA-binding domain superfamily/Winged helix DNA-binding domain"/>
    <property type="match status" value="1"/>
</dbReference>
<comment type="caution">
    <text evidence="10">The sequence shown here is derived from an EMBL/GenBank/DDBJ whole genome shotgun (WGS) entry which is preliminary data.</text>
</comment>
<evidence type="ECO:0000256" key="6">
    <source>
        <dbReference type="PROSITE-ProRule" id="PRU00169"/>
    </source>
</evidence>
<dbReference type="GO" id="GO:0000976">
    <property type="term" value="F:transcription cis-regulatory region binding"/>
    <property type="evidence" value="ECO:0007669"/>
    <property type="project" value="TreeGrafter"/>
</dbReference>
<dbReference type="PROSITE" id="PS50110">
    <property type="entry name" value="RESPONSE_REGULATORY"/>
    <property type="match status" value="1"/>
</dbReference>
<sequence length="231" mass="25589">MRVLLLEDDSDAADRVIGALAGEADADITHVMRGEDALRAAAQQPFDCIILDRMNDGMDGIEVLARLRALDVRTPVLALSNLGNTRHRIEGLDAGADDYLAKPFDADELVARVHALLRRAQRDPHPEVIVLGALEVRVKARTVHWQGRFVDLSPKEFEILRYLADNAGHVVSRQMIWNACWPEYRIPPQINVIDVNLSRLRAKLDAAIGRPIVQTVRKQGFVIATDPAGDG</sequence>
<evidence type="ECO:0000256" key="1">
    <source>
        <dbReference type="ARBA" id="ARBA00022553"/>
    </source>
</evidence>
<dbReference type="InterPro" id="IPR011006">
    <property type="entry name" value="CheY-like_superfamily"/>
</dbReference>
<keyword evidence="5" id="KW-0804">Transcription</keyword>
<dbReference type="Proteomes" id="UP000309138">
    <property type="component" value="Unassembled WGS sequence"/>
</dbReference>
<feature type="domain" description="Response regulatory" evidence="8">
    <location>
        <begin position="2"/>
        <end position="117"/>
    </location>
</feature>
<dbReference type="Gene3D" id="3.40.50.2300">
    <property type="match status" value="1"/>
</dbReference>
<evidence type="ECO:0000259" key="8">
    <source>
        <dbReference type="PROSITE" id="PS50110"/>
    </source>
</evidence>
<dbReference type="EMBL" id="SWKR01000002">
    <property type="protein sequence ID" value="TKD51863.1"/>
    <property type="molecule type" value="Genomic_DNA"/>
</dbReference>
<dbReference type="Pfam" id="PF00072">
    <property type="entry name" value="Response_reg"/>
    <property type="match status" value="1"/>
</dbReference>
<dbReference type="PANTHER" id="PTHR48111:SF22">
    <property type="entry name" value="REGULATOR OF RPOS"/>
    <property type="match status" value="1"/>
</dbReference>
<proteinExistence type="predicted"/>
<evidence type="ECO:0000256" key="2">
    <source>
        <dbReference type="ARBA" id="ARBA00023012"/>
    </source>
</evidence>
<reference evidence="10 11" key="1">
    <citation type="submission" date="2019-04" db="EMBL/GenBank/DDBJ databases">
        <authorList>
            <person name="Yang Y."/>
            <person name="Wei D."/>
        </authorList>
    </citation>
    <scope>NUCLEOTIDE SEQUENCE [LARGE SCALE GENOMIC DNA]</scope>
    <source>
        <strain evidence="10 11">L-1-4w-11</strain>
    </source>
</reference>
<evidence type="ECO:0000313" key="10">
    <source>
        <dbReference type="EMBL" id="TKD51863.1"/>
    </source>
</evidence>
<protein>
    <submittedName>
        <fullName evidence="10">Response regulator transcription factor</fullName>
    </submittedName>
</protein>
<keyword evidence="3" id="KW-0805">Transcription regulation</keyword>
<evidence type="ECO:0000313" key="11">
    <source>
        <dbReference type="Proteomes" id="UP000309138"/>
    </source>
</evidence>
<dbReference type="Gene3D" id="6.10.250.690">
    <property type="match status" value="1"/>
</dbReference>